<sequence length="319" mass="35590">MKKKGDRISFTDDFAEPLSMDFSAVQSYGKPLNRPTLTISKDIGGLLTRKLRIASSELKSKKPITKPIEESFERPRMPITNTQQRTVANTTAPPSIPRAEPKPQTAQLYRSLPPLPPPPTKNRLSVVSPVFSDKRQSYMSSASSTPDLVSCSTEEEAEGDESAGSLYSYYRDDSSLQSNEGRALPPLPTKRFSQQEVRNYDFEEVRVVDVGMPPQVPRHLNLDSTNDEYIRTRTEVTRKPKPVEQLDTAIFTRKSVRVPKSYGPIPRANSSIANTEKPRTASEDYLASHGLIPFMLSGYQDHGSLKVVNRVSSSTSTLR</sequence>
<feature type="compositionally biased region" description="Polar residues" evidence="1">
    <location>
        <begin position="79"/>
        <end position="93"/>
    </location>
</feature>
<feature type="compositionally biased region" description="Polar residues" evidence="1">
    <location>
        <begin position="137"/>
        <end position="152"/>
    </location>
</feature>
<protein>
    <submittedName>
        <fullName evidence="2">Uncharacterized protein</fullName>
    </submittedName>
</protein>
<dbReference type="EMBL" id="HG793125">
    <property type="protein sequence ID" value="CDK24736.1"/>
    <property type="molecule type" value="Genomic_DNA"/>
</dbReference>
<dbReference type="Proteomes" id="UP000019384">
    <property type="component" value="Unassembled WGS sequence"/>
</dbReference>
<keyword evidence="3" id="KW-1185">Reference proteome</keyword>
<feature type="region of interest" description="Disordered" evidence="1">
    <location>
        <begin position="62"/>
        <end position="106"/>
    </location>
</feature>
<proteinExistence type="predicted"/>
<dbReference type="GeneID" id="34518140"/>
<name>W6MG65_9ASCO</name>
<dbReference type="AlphaFoldDB" id="W6MG65"/>
<evidence type="ECO:0000313" key="3">
    <source>
        <dbReference type="Proteomes" id="UP000019384"/>
    </source>
</evidence>
<reference evidence="2" key="1">
    <citation type="submission" date="2013-12" db="EMBL/GenBank/DDBJ databases">
        <authorList>
            <person name="Genoscope - CEA"/>
        </authorList>
    </citation>
    <scope>NUCLEOTIDE SEQUENCE</scope>
    <source>
        <strain evidence="2">CBS 1993</strain>
    </source>
</reference>
<gene>
    <name evidence="2" type="ORF">KUCA_T00000702001</name>
</gene>
<evidence type="ECO:0000256" key="1">
    <source>
        <dbReference type="SAM" id="MobiDB-lite"/>
    </source>
</evidence>
<dbReference type="RefSeq" id="XP_022456752.1">
    <property type="nucleotide sequence ID" value="XM_022605267.1"/>
</dbReference>
<evidence type="ECO:0000313" key="2">
    <source>
        <dbReference type="EMBL" id="CDK24736.1"/>
    </source>
</evidence>
<dbReference type="OrthoDB" id="3996121at2759"/>
<feature type="compositionally biased region" description="Basic and acidic residues" evidence="1">
    <location>
        <begin position="67"/>
        <end position="76"/>
    </location>
</feature>
<accession>W6MG65</accession>
<reference evidence="2" key="2">
    <citation type="submission" date="2014-02" db="EMBL/GenBank/DDBJ databases">
        <title>Complete DNA sequence of /Kuraishia capsulata/ illustrates novel genomic features among budding yeasts (/Saccharomycotina/).</title>
        <authorList>
            <person name="Morales L."/>
            <person name="Noel B."/>
            <person name="Porcel B."/>
            <person name="Marcet-Houben M."/>
            <person name="Hullo M-F."/>
            <person name="Sacerdot C."/>
            <person name="Tekaia F."/>
            <person name="Leh-Louis V."/>
            <person name="Despons L."/>
            <person name="Khanna V."/>
            <person name="Aury J-M."/>
            <person name="Barbe V."/>
            <person name="Couloux A."/>
            <person name="Labadie K."/>
            <person name="Pelletier E."/>
            <person name="Souciet J-L."/>
            <person name="Boekhout T."/>
            <person name="Gabaldon T."/>
            <person name="Wincker P."/>
            <person name="Dujon B."/>
        </authorList>
    </citation>
    <scope>NUCLEOTIDE SEQUENCE</scope>
    <source>
        <strain evidence="2">CBS 1993</strain>
    </source>
</reference>
<dbReference type="HOGENOM" id="CLU_871736_0_0_1"/>
<organism evidence="2 3">
    <name type="scientific">Kuraishia capsulata CBS 1993</name>
    <dbReference type="NCBI Taxonomy" id="1382522"/>
    <lineage>
        <taxon>Eukaryota</taxon>
        <taxon>Fungi</taxon>
        <taxon>Dikarya</taxon>
        <taxon>Ascomycota</taxon>
        <taxon>Saccharomycotina</taxon>
        <taxon>Pichiomycetes</taxon>
        <taxon>Pichiales</taxon>
        <taxon>Pichiaceae</taxon>
        <taxon>Kuraishia</taxon>
    </lineage>
</organism>
<feature type="region of interest" description="Disordered" evidence="1">
    <location>
        <begin position="137"/>
        <end position="163"/>
    </location>
</feature>